<keyword evidence="2" id="KW-0808">Transferase</keyword>
<dbReference type="GO" id="GO:0005524">
    <property type="term" value="F:ATP binding"/>
    <property type="evidence" value="ECO:0007669"/>
    <property type="project" value="UniProtKB-KW"/>
</dbReference>
<feature type="domain" description="PAC" evidence="11">
    <location>
        <begin position="401"/>
        <end position="456"/>
    </location>
</feature>
<evidence type="ECO:0000256" key="3">
    <source>
        <dbReference type="ARBA" id="ARBA00022741"/>
    </source>
</evidence>
<dbReference type="Pfam" id="PF13426">
    <property type="entry name" value="PAS_9"/>
    <property type="match status" value="2"/>
</dbReference>
<dbReference type="Gene3D" id="3.30.565.10">
    <property type="entry name" value="Histidine kinase-like ATPase, C-terminal domain"/>
    <property type="match status" value="1"/>
</dbReference>
<accession>A0AA97FDS9</accession>
<gene>
    <name evidence="12" type="ORF">F1737_10115</name>
</gene>
<evidence type="ECO:0000256" key="6">
    <source>
        <dbReference type="ARBA" id="ARBA00023012"/>
    </source>
</evidence>
<organism evidence="12 13">
    <name type="scientific">Methanochimaera problematica</name>
    <dbReference type="NCBI Taxonomy" id="2609417"/>
    <lineage>
        <taxon>Archaea</taxon>
        <taxon>Methanobacteriati</taxon>
        <taxon>Methanobacteriota</taxon>
        <taxon>Stenosarchaea group</taxon>
        <taxon>Methanomicrobia</taxon>
        <taxon>Methanomicrobiales</taxon>
        <taxon>Methanomicrobiaceae</taxon>
        <taxon>Methanochimaera</taxon>
    </lineage>
</organism>
<evidence type="ECO:0000313" key="13">
    <source>
        <dbReference type="Proteomes" id="UP001301797"/>
    </source>
</evidence>
<keyword evidence="4" id="KW-0418">Kinase</keyword>
<keyword evidence="3" id="KW-0547">Nucleotide-binding</keyword>
<dbReference type="PROSITE" id="PS50112">
    <property type="entry name" value="PAS"/>
    <property type="match status" value="2"/>
</dbReference>
<dbReference type="InterPro" id="IPR000014">
    <property type="entry name" value="PAS"/>
</dbReference>
<dbReference type="GO" id="GO:0016301">
    <property type="term" value="F:kinase activity"/>
    <property type="evidence" value="ECO:0007669"/>
    <property type="project" value="UniProtKB-KW"/>
</dbReference>
<dbReference type="AlphaFoldDB" id="A0AA97FDS9"/>
<dbReference type="PANTHER" id="PTHR43065:SF23">
    <property type="entry name" value="SENSOR HISTIDINE KINASE PDTAS"/>
    <property type="match status" value="1"/>
</dbReference>
<dbReference type="InterPro" id="IPR029016">
    <property type="entry name" value="GAF-like_dom_sf"/>
</dbReference>
<feature type="domain" description="Response regulatory" evidence="9">
    <location>
        <begin position="3"/>
        <end position="118"/>
    </location>
</feature>
<protein>
    <submittedName>
        <fullName evidence="12">PAS domain S-box protein</fullName>
    </submittedName>
</protein>
<dbReference type="SUPFAM" id="SSF52172">
    <property type="entry name" value="CheY-like"/>
    <property type="match status" value="1"/>
</dbReference>
<dbReference type="CDD" id="cd17534">
    <property type="entry name" value="REC_DC-like"/>
    <property type="match status" value="1"/>
</dbReference>
<evidence type="ECO:0000259" key="10">
    <source>
        <dbReference type="PROSITE" id="PS50112"/>
    </source>
</evidence>
<evidence type="ECO:0000256" key="1">
    <source>
        <dbReference type="ARBA" id="ARBA00022553"/>
    </source>
</evidence>
<dbReference type="GO" id="GO:0000160">
    <property type="term" value="P:phosphorelay signal transduction system"/>
    <property type="evidence" value="ECO:0007669"/>
    <property type="project" value="UniProtKB-KW"/>
</dbReference>
<dbReference type="RefSeq" id="WP_317136458.1">
    <property type="nucleotide sequence ID" value="NZ_CP043875.1"/>
</dbReference>
<evidence type="ECO:0000313" key="12">
    <source>
        <dbReference type="EMBL" id="WOF17007.1"/>
    </source>
</evidence>
<dbReference type="SUPFAM" id="SSF55874">
    <property type="entry name" value="ATPase domain of HSP90 chaperone/DNA topoisomerase II/histidine kinase"/>
    <property type="match status" value="1"/>
</dbReference>
<dbReference type="Pfam" id="PF07568">
    <property type="entry name" value="HisKA_2"/>
    <property type="match status" value="1"/>
</dbReference>
<dbReference type="InterPro" id="IPR003018">
    <property type="entry name" value="GAF"/>
</dbReference>
<dbReference type="GO" id="GO:0006355">
    <property type="term" value="P:regulation of DNA-templated transcription"/>
    <property type="evidence" value="ECO:0007669"/>
    <property type="project" value="InterPro"/>
</dbReference>
<sequence length="1160" mass="130684">MVSVLIVEDEAVIGLNLKRIVEKMGYQPLEVAVDAHEAVDVALEKKPDIILMDINLGGDMDGIDASEEINRQMSVPVVFLSAYNDENLIRRCVNSGSYGFLAKPASPPEIKAAIEIALSKHEAIRARNDIEKKESILQAVGFAANQFLSNPFFEDSLEKTLEFIGNATKFDKISIFQNNEGGDGNKRSAFISHVWRKDGNKEGTVDACSFEIDYECISEKFYQNLSSGLTFLGGSGDYLREKSGLFENPEFCSFVAIPVFAGEYWWGFISFEDCHNNREWSSGEIEGLGAAAKMIGSALLHKRMCNNIIKNEEKYRSLFNLLTDMCDNVPDMIWSKDLNNCFTFANRALSEVILNAEYGKEPIGKNTRFFAERERKRHPEDPMWYTLDNSINKTDDLILKSGNSCNFIQKGYLKGKYTVLDVFKAPFYDNSGNLMGTVGCARDVTKEKAIEANLRELNIRFTTFMDQLPAFAYIADTSGTIIYSNRFMDENITAFEGTGDEMSHLIRERVRKVTEGGAFEEEESYKLSDGTLHTFNLLMFPISAQGHVTAIGVIGVDVTAGRLAEKKRLESESKYRLLFENASDSIYVSEGDRCIDCNPRLCELLGLEKSAILGKNVLDFSPEYQPDGRLSSEKKAELLSYAKEGKRVENFEWQIINSKGGSLDVEISMNSAYIDNKLNYFVIARDITEEKRSKEALLESEKRYRSVVDNAPIGIEVFQDGMICYASPNVSKMFGLSGDEILTMSLDELLHPDDARVVSEINKKRLLLERVPDSYNVRVNPLLSKGRIIEVHVALIDWNNRPATLNFLTDITEKEKAAMALKESEERYRSVVENSKGIILITQDEKILYANPVSEQFTGLSENEIKGRNFIDFIYEEDREKVLSYHKQRLLDGNTVLPYDYKVRAYDHSGAVRTLDFSTTVIHWKGKPATLNFLLDITDQIEAKKQLERSLKEKTVLLQEVHHRVKNNLAMINSLLSMQERSAENKDVINSLREAESRIFSIAVVHEGLYKSDSISTISAQNHFAMLAGEIVSNYNPKGEISLDVNAGECGLGLSIAIPVSLVVNELLTNSIKYAFEGRYKGKISIYMDCRGERTRMVISDDGVGIPKDFDIHKSSSLGMSLVRNIVEMQLEGDISLIRGEGTKWVITYPHHRNSKKLIN</sequence>
<dbReference type="CDD" id="cd00130">
    <property type="entry name" value="PAS"/>
    <property type="match status" value="3"/>
</dbReference>
<dbReference type="InterPro" id="IPR005467">
    <property type="entry name" value="His_kinase_dom"/>
</dbReference>
<dbReference type="Pfam" id="PF01590">
    <property type="entry name" value="GAF"/>
    <property type="match status" value="1"/>
</dbReference>
<dbReference type="Pfam" id="PF02518">
    <property type="entry name" value="HATPase_c"/>
    <property type="match status" value="1"/>
</dbReference>
<keyword evidence="6" id="KW-0902">Two-component regulatory system</keyword>
<dbReference type="InterPro" id="IPR035965">
    <property type="entry name" value="PAS-like_dom_sf"/>
</dbReference>
<keyword evidence="5" id="KW-0067">ATP-binding</keyword>
<dbReference type="Gene3D" id="3.30.450.40">
    <property type="match status" value="1"/>
</dbReference>
<dbReference type="KEGG" id="mefw:F1737_10115"/>
<evidence type="ECO:0000256" key="7">
    <source>
        <dbReference type="PROSITE-ProRule" id="PRU00169"/>
    </source>
</evidence>
<dbReference type="SMART" id="SM00448">
    <property type="entry name" value="REC"/>
    <property type="match status" value="1"/>
</dbReference>
<dbReference type="InterPro" id="IPR001610">
    <property type="entry name" value="PAC"/>
</dbReference>
<evidence type="ECO:0000256" key="5">
    <source>
        <dbReference type="ARBA" id="ARBA00022840"/>
    </source>
</evidence>
<feature type="modified residue" description="4-aspartylphosphate" evidence="7">
    <location>
        <position position="53"/>
    </location>
</feature>
<dbReference type="Gene3D" id="3.40.50.2300">
    <property type="match status" value="1"/>
</dbReference>
<name>A0AA97FDS9_9EURY</name>
<feature type="domain" description="PAC" evidence="11">
    <location>
        <begin position="649"/>
        <end position="699"/>
    </location>
</feature>
<feature type="domain" description="PAS" evidence="10">
    <location>
        <begin position="720"/>
        <end position="770"/>
    </location>
</feature>
<dbReference type="PROSITE" id="PS50109">
    <property type="entry name" value="HIS_KIN"/>
    <property type="match status" value="1"/>
</dbReference>
<evidence type="ECO:0000259" key="11">
    <source>
        <dbReference type="PROSITE" id="PS50113"/>
    </source>
</evidence>
<dbReference type="Pfam" id="PF00989">
    <property type="entry name" value="PAS"/>
    <property type="match status" value="2"/>
</dbReference>
<dbReference type="InterPro" id="IPR001789">
    <property type="entry name" value="Sig_transdc_resp-reg_receiver"/>
</dbReference>
<dbReference type="InterPro" id="IPR003594">
    <property type="entry name" value="HATPase_dom"/>
</dbReference>
<dbReference type="SMART" id="SM00065">
    <property type="entry name" value="GAF"/>
    <property type="match status" value="1"/>
</dbReference>
<dbReference type="Pfam" id="PF00072">
    <property type="entry name" value="Response_reg"/>
    <property type="match status" value="1"/>
</dbReference>
<dbReference type="NCBIfam" id="TIGR00229">
    <property type="entry name" value="sensory_box"/>
    <property type="match status" value="3"/>
</dbReference>
<evidence type="ECO:0000256" key="4">
    <source>
        <dbReference type="ARBA" id="ARBA00022777"/>
    </source>
</evidence>
<dbReference type="Proteomes" id="UP001301797">
    <property type="component" value="Chromosome"/>
</dbReference>
<dbReference type="InterPro" id="IPR036890">
    <property type="entry name" value="HATPase_C_sf"/>
</dbReference>
<dbReference type="SMART" id="SM00086">
    <property type="entry name" value="PAC"/>
    <property type="match status" value="3"/>
</dbReference>
<dbReference type="Gene3D" id="3.30.450.20">
    <property type="entry name" value="PAS domain"/>
    <property type="match status" value="5"/>
</dbReference>
<reference evidence="12 13" key="1">
    <citation type="submission" date="2019-09" db="EMBL/GenBank/DDBJ databases">
        <title>The complete genome of Methanoplanus sp. FWC-SCC4.</title>
        <authorList>
            <person name="Chen S.-C."/>
            <person name="Zhou Y.-Z."/>
            <person name="Lai M.-C."/>
        </authorList>
    </citation>
    <scope>NUCLEOTIDE SEQUENCE [LARGE SCALE GENOMIC DNA]</scope>
    <source>
        <strain evidence="12 13">FWC-SCC4</strain>
    </source>
</reference>
<dbReference type="PROSITE" id="PS50113">
    <property type="entry name" value="PAC"/>
    <property type="match status" value="2"/>
</dbReference>
<dbReference type="InterPro" id="IPR013767">
    <property type="entry name" value="PAS_fold"/>
</dbReference>
<proteinExistence type="predicted"/>
<keyword evidence="13" id="KW-1185">Reference proteome</keyword>
<dbReference type="InterPro" id="IPR000700">
    <property type="entry name" value="PAS-assoc_C"/>
</dbReference>
<dbReference type="SUPFAM" id="SSF55785">
    <property type="entry name" value="PYP-like sensor domain (PAS domain)"/>
    <property type="match status" value="5"/>
</dbReference>
<dbReference type="InterPro" id="IPR013656">
    <property type="entry name" value="PAS_4"/>
</dbReference>
<dbReference type="EMBL" id="CP043875">
    <property type="protein sequence ID" value="WOF17007.1"/>
    <property type="molecule type" value="Genomic_DNA"/>
</dbReference>
<evidence type="ECO:0000256" key="2">
    <source>
        <dbReference type="ARBA" id="ARBA00022679"/>
    </source>
</evidence>
<feature type="domain" description="PAS" evidence="10">
    <location>
        <begin position="824"/>
        <end position="894"/>
    </location>
</feature>
<dbReference type="GeneID" id="85230525"/>
<evidence type="ECO:0000259" key="9">
    <source>
        <dbReference type="PROSITE" id="PS50110"/>
    </source>
</evidence>
<keyword evidence="1 7" id="KW-0597">Phosphoprotein</keyword>
<dbReference type="SMART" id="SM00387">
    <property type="entry name" value="HATPase_c"/>
    <property type="match status" value="1"/>
</dbReference>
<dbReference type="SUPFAM" id="SSF55781">
    <property type="entry name" value="GAF domain-like"/>
    <property type="match status" value="1"/>
</dbReference>
<evidence type="ECO:0000259" key="8">
    <source>
        <dbReference type="PROSITE" id="PS50109"/>
    </source>
</evidence>
<dbReference type="InterPro" id="IPR011495">
    <property type="entry name" value="Sig_transdc_His_kin_sub2_dim/P"/>
</dbReference>
<dbReference type="PROSITE" id="PS50110">
    <property type="entry name" value="RESPONSE_REGULATORY"/>
    <property type="match status" value="1"/>
</dbReference>
<dbReference type="SMART" id="SM00091">
    <property type="entry name" value="PAS"/>
    <property type="match status" value="4"/>
</dbReference>
<dbReference type="PANTHER" id="PTHR43065">
    <property type="entry name" value="SENSOR HISTIDINE KINASE"/>
    <property type="match status" value="1"/>
</dbReference>
<feature type="domain" description="Histidine kinase" evidence="8">
    <location>
        <begin position="1063"/>
        <end position="1153"/>
    </location>
</feature>
<dbReference type="InterPro" id="IPR011006">
    <property type="entry name" value="CheY-like_superfamily"/>
</dbReference>
<dbReference type="Pfam" id="PF08448">
    <property type="entry name" value="PAS_4"/>
    <property type="match status" value="1"/>
</dbReference>